<protein>
    <recommendedName>
        <fullName evidence="5">MD-2-related lipid-recognition domain-containing protein</fullName>
    </recommendedName>
</protein>
<keyword evidence="4" id="KW-1185">Reference proteome</keyword>
<proteinExistence type="predicted"/>
<dbReference type="GO" id="GO:0005319">
    <property type="term" value="F:lipid transporter activity"/>
    <property type="evidence" value="ECO:0007669"/>
    <property type="project" value="TreeGrafter"/>
</dbReference>
<dbReference type="GO" id="GO:0006689">
    <property type="term" value="P:ganglioside catabolic process"/>
    <property type="evidence" value="ECO:0007669"/>
    <property type="project" value="InterPro"/>
</dbReference>
<feature type="signal peptide" evidence="2">
    <location>
        <begin position="1"/>
        <end position="16"/>
    </location>
</feature>
<dbReference type="KEGG" id="tut:107367170"/>
<organism evidence="3 4">
    <name type="scientific">Tetranychus urticae</name>
    <name type="common">Two-spotted spider mite</name>
    <dbReference type="NCBI Taxonomy" id="32264"/>
    <lineage>
        <taxon>Eukaryota</taxon>
        <taxon>Metazoa</taxon>
        <taxon>Ecdysozoa</taxon>
        <taxon>Arthropoda</taxon>
        <taxon>Chelicerata</taxon>
        <taxon>Arachnida</taxon>
        <taxon>Acari</taxon>
        <taxon>Acariformes</taxon>
        <taxon>Trombidiformes</taxon>
        <taxon>Prostigmata</taxon>
        <taxon>Eleutherengona</taxon>
        <taxon>Raphignathae</taxon>
        <taxon>Tetranychoidea</taxon>
        <taxon>Tetranychidae</taxon>
        <taxon>Tetranychus</taxon>
    </lineage>
</organism>
<evidence type="ECO:0000256" key="1">
    <source>
        <dbReference type="ARBA" id="ARBA00022729"/>
    </source>
</evidence>
<feature type="chain" id="PRO_5004581831" description="MD-2-related lipid-recognition domain-containing protein" evidence="2">
    <location>
        <begin position="17"/>
        <end position="184"/>
    </location>
</feature>
<keyword evidence="1 2" id="KW-0732">Signal</keyword>
<dbReference type="GO" id="GO:0009898">
    <property type="term" value="C:cytoplasmic side of plasma membrane"/>
    <property type="evidence" value="ECO:0007669"/>
    <property type="project" value="TreeGrafter"/>
</dbReference>
<evidence type="ECO:0000256" key="2">
    <source>
        <dbReference type="SAM" id="SignalP"/>
    </source>
</evidence>
<dbReference type="InterPro" id="IPR028996">
    <property type="entry name" value="GM2-AP"/>
</dbReference>
<dbReference type="Gene3D" id="2.70.220.10">
    <property type="entry name" value="Ganglioside GM2 activator"/>
    <property type="match status" value="1"/>
</dbReference>
<dbReference type="InterPro" id="IPR036846">
    <property type="entry name" value="GM2-AP_sf"/>
</dbReference>
<dbReference type="PANTHER" id="PTHR17357:SF0">
    <property type="entry name" value="GANGLIOSIDE GM2 ACTIVATOR"/>
    <property type="match status" value="1"/>
</dbReference>
<dbReference type="HOGENOM" id="CLU_1463141_0_0_1"/>
<name>T1KU96_TETUR</name>
<dbReference type="GO" id="GO:0008047">
    <property type="term" value="F:enzyme activator activity"/>
    <property type="evidence" value="ECO:0007669"/>
    <property type="project" value="InterPro"/>
</dbReference>
<reference evidence="4" key="1">
    <citation type="submission" date="2011-08" db="EMBL/GenBank/DDBJ databases">
        <authorList>
            <person name="Rombauts S."/>
        </authorList>
    </citation>
    <scope>NUCLEOTIDE SEQUENCE</scope>
    <source>
        <strain evidence="4">London</strain>
    </source>
</reference>
<reference evidence="3" key="2">
    <citation type="submission" date="2015-06" db="UniProtKB">
        <authorList>
            <consortium name="EnsemblMetazoa"/>
        </authorList>
    </citation>
    <scope>IDENTIFICATION</scope>
</reference>
<dbReference type="Proteomes" id="UP000015104">
    <property type="component" value="Unassembled WGS sequence"/>
</dbReference>
<evidence type="ECO:0000313" key="3">
    <source>
        <dbReference type="EnsemblMetazoa" id="tetur21g02620.1"/>
    </source>
</evidence>
<sequence>MFRLIVLCLLPLTSLANVAWEDCGAADRSIVFRKVGLASPLTISSSQPLLMDLAFDLLDPLDTDVNIDIEMRRYFSILGIKTSIKIPCINDVGSCSGPFCYFVQSYANLARSVANQLNVPFSCELEPTHVNGTVTYSVPTSALRRIPSVLLSAASGDYGLIVRWKSIDREIACLSIRSNINIVN</sequence>
<dbReference type="PANTHER" id="PTHR17357">
    <property type="entry name" value="GM2 GANGLIOSIDE ACTIVATOR PROTEIN"/>
    <property type="match status" value="1"/>
</dbReference>
<dbReference type="OMA" id="VAWEDCG"/>
<dbReference type="EnsemblMetazoa" id="tetur21g02620.1">
    <property type="protein sequence ID" value="tetur21g02620.1"/>
    <property type="gene ID" value="tetur21g02620"/>
</dbReference>
<dbReference type="EMBL" id="CAEY01000550">
    <property type="status" value="NOT_ANNOTATED_CDS"/>
    <property type="molecule type" value="Genomic_DNA"/>
</dbReference>
<gene>
    <name evidence="3" type="primary">107367170</name>
</gene>
<dbReference type="SUPFAM" id="SSF63707">
    <property type="entry name" value="Ganglioside M2 (gm2) activator"/>
    <property type="match status" value="1"/>
</dbReference>
<dbReference type="OrthoDB" id="6409159at2759"/>
<evidence type="ECO:0008006" key="5">
    <source>
        <dbReference type="Google" id="ProtNLM"/>
    </source>
</evidence>
<dbReference type="AlphaFoldDB" id="T1KU96"/>
<accession>T1KU96</accession>
<evidence type="ECO:0000313" key="4">
    <source>
        <dbReference type="Proteomes" id="UP000015104"/>
    </source>
</evidence>